<evidence type="ECO:0000313" key="2">
    <source>
        <dbReference type="EMBL" id="ATQ38404.1"/>
    </source>
</evidence>
<protein>
    <submittedName>
        <fullName evidence="2">E4</fullName>
    </submittedName>
</protein>
<evidence type="ECO:0000256" key="1">
    <source>
        <dbReference type="SAM" id="MobiDB-lite"/>
    </source>
</evidence>
<feature type="region of interest" description="Disordered" evidence="1">
    <location>
        <begin position="29"/>
        <end position="96"/>
    </location>
</feature>
<sequence length="130" mass="15268">MEPLDNGLLNLKIKLCLPLLLALRGVSLSDLRLSPGGPPRTPQLPRKHLEGDQSRHQRTPHRHPQQPPDYEVDDDEDNKENIPQNPEQRDPEWGPTLRQLLTKWDEDLNRLQRTVYHDLEDYRKRLGIHQ</sequence>
<reference evidence="3" key="1">
    <citation type="submission" date="2017-07" db="EMBL/GenBank/DDBJ databases">
        <title>HPV diversity in WHIM patients.</title>
        <authorList>
            <person name="Pastrana D.V."/>
            <person name="Peretti A."/>
            <person name="Welch N.L."/>
            <person name="Borgogna C."/>
            <person name="Badolato R."/>
            <person name="Gariglio M."/>
            <person name="FitzGerald P.C."/>
            <person name="McIntosh C.E."/>
            <person name="Van Doorslaer K."/>
            <person name="McBride A."/>
            <person name="Bliskovsky V."/>
            <person name="Velez D."/>
            <person name="Cho E."/>
            <person name="Brownell I."/>
            <person name="Liu J.S."/>
            <person name="Gonzalez C.M."/>
            <person name="Maldarelli F."/>
            <person name="Lisco A."/>
            <person name="Androphy E.J."/>
            <person name="Uldrick T.S."/>
            <person name="Yarchoan R."/>
            <person name="Dvoretzky I."/>
            <person name="Holland S.M."/>
            <person name="Freeman A.F."/>
            <person name="Murphy P.M."/>
            <person name="McDermott D.H."/>
            <person name="Buck C.B."/>
        </authorList>
    </citation>
    <scope>NUCLEOTIDE SEQUENCE [LARGE SCALE GENOMIC DNA]</scope>
</reference>
<dbReference type="EMBL" id="MF588723">
    <property type="protein sequence ID" value="ATQ38404.1"/>
    <property type="molecule type" value="Genomic_DNA"/>
</dbReference>
<dbReference type="Proteomes" id="UP000290262">
    <property type="component" value="Segment"/>
</dbReference>
<evidence type="ECO:0000313" key="3">
    <source>
        <dbReference type="Proteomes" id="UP000290262"/>
    </source>
</evidence>
<accession>A0A2D2ALR3</accession>
<name>A0A2D2ALR3_9PAPI</name>
<gene>
    <name evidence="2" type="primary">E4</name>
</gene>
<organism evidence="2 3">
    <name type="scientific">Gammapapillomavirus 14</name>
    <dbReference type="NCBI Taxonomy" id="1513259"/>
    <lineage>
        <taxon>Viruses</taxon>
        <taxon>Monodnaviria</taxon>
        <taxon>Shotokuvirae</taxon>
        <taxon>Cossaviricota</taxon>
        <taxon>Papovaviricetes</taxon>
        <taxon>Zurhausenvirales</taxon>
        <taxon>Papillomaviridae</taxon>
        <taxon>Firstpapillomavirinae</taxon>
        <taxon>Gammapapillomavirus</taxon>
    </lineage>
</organism>
<proteinExistence type="predicted"/>